<accession>A0A974ZRR1</accession>
<keyword evidence="1" id="KW-0614">Plasmid</keyword>
<dbReference type="Pfam" id="PF13783">
    <property type="entry name" value="DUF4177"/>
    <property type="match status" value="1"/>
</dbReference>
<organism evidence="1 2">
    <name type="scientific">Rhodococcus pseudokoreensis</name>
    <dbReference type="NCBI Taxonomy" id="2811421"/>
    <lineage>
        <taxon>Bacteria</taxon>
        <taxon>Bacillati</taxon>
        <taxon>Actinomycetota</taxon>
        <taxon>Actinomycetes</taxon>
        <taxon>Mycobacteriales</taxon>
        <taxon>Nocardiaceae</taxon>
        <taxon>Rhodococcus</taxon>
    </lineage>
</organism>
<evidence type="ECO:0000313" key="2">
    <source>
        <dbReference type="Proteomes" id="UP000662986"/>
    </source>
</evidence>
<sequence>MAYSYKVVEIRDKLMGGNKMSGETLEEVLNQHAQQGWRLKTITATDVRQPASARSRVDGLMITFERES</sequence>
<evidence type="ECO:0000313" key="1">
    <source>
        <dbReference type="EMBL" id="QSE87925.1"/>
    </source>
</evidence>
<dbReference type="RefSeq" id="WP_206004685.1">
    <property type="nucleotide sequence ID" value="NZ_CP070617.1"/>
</dbReference>
<protein>
    <submittedName>
        <fullName evidence="1">DUF4177 domain-containing protein</fullName>
    </submittedName>
</protein>
<proteinExistence type="predicted"/>
<geneLocation type="plasmid" evidence="1 2">
    <name>unnamed2</name>
</geneLocation>
<reference evidence="1 2" key="1">
    <citation type="journal article" date="2021" name="Microbiol. Resour. Announc.">
        <title>Complete Genome Sequences of Two Rhodococcus sp. Strains with Large and Linear Chromosomes, Isolated from Apple Rhizosphere.</title>
        <authorList>
            <person name="Benning S."/>
            <person name="Brugnone N."/>
            <person name="Siani R."/>
            <person name="Kublik S."/>
            <person name="Schloter M."/>
            <person name="Rad V."/>
        </authorList>
    </citation>
    <scope>NUCLEOTIDE SEQUENCE [LARGE SCALE GENOMIC DNA]</scope>
    <source>
        <strain evidence="1 2">R79</strain>
    </source>
</reference>
<gene>
    <name evidence="1" type="ORF">JWS13_04235</name>
</gene>
<name>A0A974ZRR1_9NOCA</name>
<dbReference type="Proteomes" id="UP000662986">
    <property type="component" value="Plasmid unnamed2"/>
</dbReference>
<dbReference type="InterPro" id="IPR025234">
    <property type="entry name" value="YjzH-like"/>
</dbReference>
<dbReference type="EMBL" id="CP070617">
    <property type="protein sequence ID" value="QSE87925.1"/>
    <property type="molecule type" value="Genomic_DNA"/>
</dbReference>
<reference evidence="1 2" key="2">
    <citation type="journal article" date="2022" name="Arch. Microbiol.">
        <title>Rhodococcus pseudokoreensis sp. nov. isolated from the rhizosphere of young M26 apple rootstocks.</title>
        <authorList>
            <person name="Kampfer P."/>
            <person name="Glaeser S.P."/>
            <person name="Blom J."/>
            <person name="Wolf J."/>
            <person name="Benning S."/>
            <person name="Schloter M."/>
            <person name="Neumann-Schaal M."/>
        </authorList>
    </citation>
    <scope>NUCLEOTIDE SEQUENCE [LARGE SCALE GENOMIC DNA]</scope>
    <source>
        <strain evidence="1 2">R79</strain>
    </source>
</reference>
<keyword evidence="2" id="KW-1185">Reference proteome</keyword>